<sequence length="253" mass="28464">MEKIQPVIPRRIKILLFSLVSFYTVSTNVEARSPVHHTHKRIHKKANVHKVSATHHTRNSHFRTRTYKFKHKSYGHVIQCVAFARSASDIQLKGNARDWWNNAEGVYKRGNTPEANSVLSFRPTRRMPLGHVAVVKQVVNSRTIIIDQSHWAQRGISHNTPVIDVSANNDWSAVRVALNGNKNAFGSIYPTHGFIYPSTQETTRPIIRENTKGNIRTWTADAATAKTTTEVALAPNISDSDLFGSDAPNRSLK</sequence>
<proteinExistence type="predicted"/>
<dbReference type="RefSeq" id="WP_110439584.1">
    <property type="nucleotide sequence ID" value="NZ_CP046393.1"/>
</dbReference>
<dbReference type="Gene3D" id="3.90.1720.10">
    <property type="entry name" value="endopeptidase domain like (from Nostoc punctiforme)"/>
    <property type="match status" value="1"/>
</dbReference>
<feature type="domain" description="Peptidase C51" evidence="1">
    <location>
        <begin position="55"/>
        <end position="178"/>
    </location>
</feature>
<dbReference type="Pfam" id="PF05257">
    <property type="entry name" value="CHAP"/>
    <property type="match status" value="1"/>
</dbReference>
<gene>
    <name evidence="2" type="ORF">DK869_08485</name>
</gene>
<dbReference type="Proteomes" id="UP000247565">
    <property type="component" value="Unassembled WGS sequence"/>
</dbReference>
<protein>
    <submittedName>
        <fullName evidence="2">CHAP domain-containing protein</fullName>
    </submittedName>
</protein>
<dbReference type="InterPro" id="IPR007921">
    <property type="entry name" value="CHAP_dom"/>
</dbReference>
<dbReference type="InterPro" id="IPR038765">
    <property type="entry name" value="Papain-like_cys_pep_sf"/>
</dbReference>
<dbReference type="OrthoDB" id="7279151at2"/>
<comment type="caution">
    <text evidence="2">The sequence shown here is derived from an EMBL/GenBank/DDBJ whole genome shotgun (WGS) entry which is preliminary data.</text>
</comment>
<name>A0A318MUZ3_9PROT</name>
<organism evidence="2 3">
    <name type="scientific">Commensalibacter melissae</name>
    <dbReference type="NCBI Taxonomy" id="2070537"/>
    <lineage>
        <taxon>Bacteria</taxon>
        <taxon>Pseudomonadati</taxon>
        <taxon>Pseudomonadota</taxon>
        <taxon>Alphaproteobacteria</taxon>
        <taxon>Acetobacterales</taxon>
        <taxon>Acetobacteraceae</taxon>
    </lineage>
</organism>
<evidence type="ECO:0000313" key="3">
    <source>
        <dbReference type="Proteomes" id="UP000247565"/>
    </source>
</evidence>
<dbReference type="PROSITE" id="PS50911">
    <property type="entry name" value="CHAP"/>
    <property type="match status" value="1"/>
</dbReference>
<accession>A0A318MUZ3</accession>
<reference evidence="2 3" key="1">
    <citation type="submission" date="2018-05" db="EMBL/GenBank/DDBJ databases">
        <title>Reference genomes for bee gut microbiota database.</title>
        <authorList>
            <person name="Ellegaard K.M."/>
        </authorList>
    </citation>
    <scope>NUCLEOTIDE SEQUENCE [LARGE SCALE GENOMIC DNA]</scope>
    <source>
        <strain evidence="2 3">ESL0284</strain>
    </source>
</reference>
<dbReference type="AlphaFoldDB" id="A0A318MUZ3"/>
<dbReference type="EMBL" id="QGLT01000006">
    <property type="protein sequence ID" value="PXY98903.1"/>
    <property type="molecule type" value="Genomic_DNA"/>
</dbReference>
<evidence type="ECO:0000259" key="1">
    <source>
        <dbReference type="PROSITE" id="PS50911"/>
    </source>
</evidence>
<evidence type="ECO:0000313" key="2">
    <source>
        <dbReference type="EMBL" id="PXY98903.1"/>
    </source>
</evidence>
<keyword evidence="3" id="KW-1185">Reference proteome</keyword>
<dbReference type="SUPFAM" id="SSF54001">
    <property type="entry name" value="Cysteine proteinases"/>
    <property type="match status" value="1"/>
</dbReference>